<evidence type="ECO:0000256" key="3">
    <source>
        <dbReference type="ARBA" id="ARBA00022729"/>
    </source>
</evidence>
<name>A0A6P7SU34_9MOLL</name>
<dbReference type="PRINTS" id="PR00453">
    <property type="entry name" value="VWFADOMAIN"/>
</dbReference>
<dbReference type="SMART" id="SM00327">
    <property type="entry name" value="VWA"/>
    <property type="match status" value="2"/>
</dbReference>
<dbReference type="GO" id="GO:0005581">
    <property type="term" value="C:collagen trimer"/>
    <property type="evidence" value="ECO:0007669"/>
    <property type="project" value="UniProtKB-KW"/>
</dbReference>
<dbReference type="KEGG" id="osn:115216495"/>
<dbReference type="RefSeq" id="XP_029641777.1">
    <property type="nucleotide sequence ID" value="XM_029785917.2"/>
</dbReference>
<dbReference type="PANTHER" id="PTHR24020">
    <property type="entry name" value="COLLAGEN ALPHA"/>
    <property type="match status" value="1"/>
</dbReference>
<dbReference type="Proteomes" id="UP000515154">
    <property type="component" value="Linkage group LG10"/>
</dbReference>
<dbReference type="Gene3D" id="3.40.50.410">
    <property type="entry name" value="von Willebrand factor, type A domain"/>
    <property type="match status" value="2"/>
</dbReference>
<keyword evidence="4" id="KW-0677">Repeat</keyword>
<dbReference type="PANTHER" id="PTHR24020:SF84">
    <property type="entry name" value="VWFA DOMAIN-CONTAINING PROTEIN"/>
    <property type="match status" value="1"/>
</dbReference>
<dbReference type="GO" id="GO:0005576">
    <property type="term" value="C:extracellular region"/>
    <property type="evidence" value="ECO:0007669"/>
    <property type="project" value="UniProtKB-SubCell"/>
</dbReference>
<dbReference type="InterPro" id="IPR050525">
    <property type="entry name" value="ECM_Assembly_Org"/>
</dbReference>
<keyword evidence="7" id="KW-0176">Collagen</keyword>
<dbReference type="InterPro" id="IPR002035">
    <property type="entry name" value="VWF_A"/>
</dbReference>
<comment type="subcellular location">
    <subcellularLocation>
        <location evidence="1">Secreted</location>
    </subcellularLocation>
</comment>
<protein>
    <submittedName>
        <fullName evidence="7">Collagen alpha-1(XIV) chain isoform X1</fullName>
    </submittedName>
</protein>
<organism evidence="6 7">
    <name type="scientific">Octopus sinensis</name>
    <name type="common">East Asian common octopus</name>
    <dbReference type="NCBI Taxonomy" id="2607531"/>
    <lineage>
        <taxon>Eukaryota</taxon>
        <taxon>Metazoa</taxon>
        <taxon>Spiralia</taxon>
        <taxon>Lophotrochozoa</taxon>
        <taxon>Mollusca</taxon>
        <taxon>Cephalopoda</taxon>
        <taxon>Coleoidea</taxon>
        <taxon>Octopodiformes</taxon>
        <taxon>Octopoda</taxon>
        <taxon>Incirrata</taxon>
        <taxon>Octopodidae</taxon>
        <taxon>Octopus</taxon>
    </lineage>
</organism>
<evidence type="ECO:0000256" key="1">
    <source>
        <dbReference type="ARBA" id="ARBA00004613"/>
    </source>
</evidence>
<dbReference type="FunFam" id="3.40.50.410:FF:000004">
    <property type="entry name" value="collagen alpha-6(VI) chain"/>
    <property type="match status" value="1"/>
</dbReference>
<dbReference type="AlphaFoldDB" id="A0A6P7SU34"/>
<evidence type="ECO:0000256" key="4">
    <source>
        <dbReference type="ARBA" id="ARBA00022737"/>
    </source>
</evidence>
<reference evidence="7" key="1">
    <citation type="submission" date="2025-08" db="UniProtKB">
        <authorList>
            <consortium name="RefSeq"/>
        </authorList>
    </citation>
    <scope>IDENTIFICATION</scope>
</reference>
<dbReference type="PROSITE" id="PS50234">
    <property type="entry name" value="VWFA"/>
    <property type="match status" value="2"/>
</dbReference>
<proteinExistence type="predicted"/>
<keyword evidence="2" id="KW-0964">Secreted</keyword>
<dbReference type="InterPro" id="IPR036465">
    <property type="entry name" value="vWFA_dom_sf"/>
</dbReference>
<dbReference type="Pfam" id="PF00092">
    <property type="entry name" value="VWA"/>
    <property type="match status" value="2"/>
</dbReference>
<dbReference type="SUPFAM" id="SSF53300">
    <property type="entry name" value="vWA-like"/>
    <property type="match status" value="2"/>
</dbReference>
<sequence>MVFNTLIYLGMILPLVRCGYNRLHETSCSHPADVVFLLDCSGSLRRDEFYEQLNFMRNFVSEADVSRSVVRVSLVTFSTYPRTEFFLKDYRTKRDVMAAISRTRYRGGRTHTWTALDYIRKYSFSPKFGSRPGVPKILIVITDGGSNERYKTIRSARLMKSRKIRTYAIGIGNQLNHDELVNLASKSTFIFHVPNSHSLKKIQNDVRRNVCRSVCDIWPADIVFLLDDSTSIWDNDYQKQLTFLSEFVKDITIGPKKSQISVVTFSSRPKTQFWLRDHLSKTEVLSAIKHIDRMYGDTYTSDGLRMIREHSFSPRYGGRIKASHIVIVITDGKSTIPTETVNQAKKLHDTKAIVFAIGVGRRVDPIELNSIASERQFVFQVDSYDALTTIKTKLSQKVCTLSITKVGEWD</sequence>
<evidence type="ECO:0000313" key="7">
    <source>
        <dbReference type="RefSeq" id="XP_029641777.1"/>
    </source>
</evidence>
<keyword evidence="5" id="KW-0325">Glycoprotein</keyword>
<evidence type="ECO:0000313" key="6">
    <source>
        <dbReference type="Proteomes" id="UP000515154"/>
    </source>
</evidence>
<keyword evidence="6" id="KW-1185">Reference proteome</keyword>
<dbReference type="CDD" id="cd01472">
    <property type="entry name" value="vWA_collagen"/>
    <property type="match status" value="1"/>
</dbReference>
<gene>
    <name evidence="7" type="primary">LOC115216495</name>
</gene>
<evidence type="ECO:0000256" key="5">
    <source>
        <dbReference type="ARBA" id="ARBA00023180"/>
    </source>
</evidence>
<accession>A0A6P7SU34</accession>
<keyword evidence="3" id="KW-0732">Signal</keyword>
<evidence type="ECO:0000256" key="2">
    <source>
        <dbReference type="ARBA" id="ARBA00022525"/>
    </source>
</evidence>